<evidence type="ECO:0000313" key="2">
    <source>
        <dbReference type="Proteomes" id="UP000308760"/>
    </source>
</evidence>
<gene>
    <name evidence="1" type="ORF">FAB82_22845</name>
</gene>
<dbReference type="AlphaFoldDB" id="A0A4S8Q620"/>
<proteinExistence type="predicted"/>
<dbReference type="EMBL" id="STGY01000073">
    <property type="protein sequence ID" value="THV35714.1"/>
    <property type="molecule type" value="Genomic_DNA"/>
</dbReference>
<dbReference type="Proteomes" id="UP000308760">
    <property type="component" value="Unassembled WGS sequence"/>
</dbReference>
<protein>
    <submittedName>
        <fullName evidence="1">Uncharacterized protein</fullName>
    </submittedName>
</protein>
<keyword evidence="2" id="KW-1185">Reference proteome</keyword>
<reference evidence="1 2" key="2">
    <citation type="submission" date="2019-05" db="EMBL/GenBank/DDBJ databases">
        <title>Glycomyces buryatensis sp. nov.</title>
        <authorList>
            <person name="Nikitina E."/>
        </authorList>
    </citation>
    <scope>NUCLEOTIDE SEQUENCE [LARGE SCALE GENOMIC DNA]</scope>
    <source>
        <strain evidence="1 2">18</strain>
    </source>
</reference>
<accession>A0A4S8Q620</accession>
<dbReference type="RefSeq" id="WP_136536871.1">
    <property type="nucleotide sequence ID" value="NZ_STGY01000073.1"/>
</dbReference>
<organism evidence="1 2">
    <name type="scientific">Glycomyces buryatensis</name>
    <dbReference type="NCBI Taxonomy" id="2570927"/>
    <lineage>
        <taxon>Bacteria</taxon>
        <taxon>Bacillati</taxon>
        <taxon>Actinomycetota</taxon>
        <taxon>Actinomycetes</taxon>
        <taxon>Glycomycetales</taxon>
        <taxon>Glycomycetaceae</taxon>
        <taxon>Glycomyces</taxon>
    </lineage>
</organism>
<sequence>MSHLDHRELPCRLCGMDTIVPGRVCWTCRRIAHDAEADASGLLDASAGALGSLWGAVLARHLLRRAVADRTRNGLTPLEPAGAVVVEFEHAGTGSTFATLTAEAFDASDRTRLRQYVGLGPIDSGELLRVHDGRRVFSDAVAERIRAAWSSRPADH</sequence>
<name>A0A4S8Q620_9ACTN</name>
<reference evidence="2" key="1">
    <citation type="submission" date="2019-04" db="EMBL/GenBank/DDBJ databases">
        <title>Nocardioides xinjiangensis sp. nov.</title>
        <authorList>
            <person name="Liu S."/>
        </authorList>
    </citation>
    <scope>NUCLEOTIDE SEQUENCE [LARGE SCALE GENOMIC DNA]</scope>
    <source>
        <strain evidence="2">18</strain>
    </source>
</reference>
<comment type="caution">
    <text evidence="1">The sequence shown here is derived from an EMBL/GenBank/DDBJ whole genome shotgun (WGS) entry which is preliminary data.</text>
</comment>
<evidence type="ECO:0000313" key="1">
    <source>
        <dbReference type="EMBL" id="THV35714.1"/>
    </source>
</evidence>